<comment type="caution">
    <text evidence="5">The sequence shown here is derived from an EMBL/GenBank/DDBJ whole genome shotgun (WGS) entry which is preliminary data.</text>
</comment>
<feature type="transmembrane region" description="Helical" evidence="4">
    <location>
        <begin position="306"/>
        <end position="330"/>
    </location>
</feature>
<dbReference type="Pfam" id="PF03323">
    <property type="entry name" value="GerA"/>
    <property type="match status" value="1"/>
</dbReference>
<dbReference type="PIRSF" id="PIRSF005690">
    <property type="entry name" value="GerBA"/>
    <property type="match status" value="1"/>
</dbReference>
<reference evidence="6" key="1">
    <citation type="journal article" date="2019" name="Int. J. Syst. Evol. Microbiol.">
        <title>The Global Catalogue of Microorganisms (GCM) 10K type strain sequencing project: providing services to taxonomists for standard genome sequencing and annotation.</title>
        <authorList>
            <consortium name="The Broad Institute Genomics Platform"/>
            <consortium name="The Broad Institute Genome Sequencing Center for Infectious Disease"/>
            <person name="Wu L."/>
            <person name="Ma J."/>
        </authorList>
    </citation>
    <scope>NUCLEOTIDE SEQUENCE [LARGE SCALE GENOMIC DNA]</scope>
    <source>
        <strain evidence="6">CGMCC 4.1641</strain>
    </source>
</reference>
<accession>A0ABV8SAV0</accession>
<keyword evidence="6" id="KW-1185">Reference proteome</keyword>
<evidence type="ECO:0000256" key="1">
    <source>
        <dbReference type="ARBA" id="ARBA00005278"/>
    </source>
</evidence>
<proteinExistence type="inferred from homology"/>
<dbReference type="RefSeq" id="WP_204605763.1">
    <property type="nucleotide sequence ID" value="NZ_JBHSED010000017.1"/>
</dbReference>
<feature type="compositionally biased region" description="Basic and acidic residues" evidence="3">
    <location>
        <begin position="508"/>
        <end position="517"/>
    </location>
</feature>
<evidence type="ECO:0000256" key="3">
    <source>
        <dbReference type="SAM" id="MobiDB-lite"/>
    </source>
</evidence>
<evidence type="ECO:0000313" key="5">
    <source>
        <dbReference type="EMBL" id="MFC4304023.1"/>
    </source>
</evidence>
<feature type="region of interest" description="Disordered" evidence="3">
    <location>
        <begin position="496"/>
        <end position="517"/>
    </location>
</feature>
<keyword evidence="4" id="KW-0812">Transmembrane</keyword>
<dbReference type="PANTHER" id="PTHR22550:SF16">
    <property type="entry name" value="SPORE GERMINATION PROTEIN"/>
    <property type="match status" value="1"/>
</dbReference>
<protein>
    <submittedName>
        <fullName evidence="5">Spore germination protein</fullName>
    </submittedName>
</protein>
<feature type="transmembrane region" description="Helical" evidence="4">
    <location>
        <begin position="400"/>
        <end position="420"/>
    </location>
</feature>
<evidence type="ECO:0000256" key="4">
    <source>
        <dbReference type="SAM" id="Phobius"/>
    </source>
</evidence>
<dbReference type="EMBL" id="JBHSED010000017">
    <property type="protein sequence ID" value="MFC4304023.1"/>
    <property type="molecule type" value="Genomic_DNA"/>
</dbReference>
<comment type="similarity">
    <text evidence="1">Belongs to the GerABKA family.</text>
</comment>
<feature type="transmembrane region" description="Helical" evidence="4">
    <location>
        <begin position="432"/>
        <end position="458"/>
    </location>
</feature>
<dbReference type="InterPro" id="IPR004995">
    <property type="entry name" value="Spore_Ger"/>
</dbReference>
<dbReference type="Proteomes" id="UP001595755">
    <property type="component" value="Unassembled WGS sequence"/>
</dbReference>
<dbReference type="PANTHER" id="PTHR22550">
    <property type="entry name" value="SPORE GERMINATION PROTEIN"/>
    <property type="match status" value="1"/>
</dbReference>
<keyword evidence="4" id="KW-1133">Transmembrane helix</keyword>
<organism evidence="5 6">
    <name type="scientific">Cohnella boryungensis</name>
    <dbReference type="NCBI Taxonomy" id="768479"/>
    <lineage>
        <taxon>Bacteria</taxon>
        <taxon>Bacillati</taxon>
        <taxon>Bacillota</taxon>
        <taxon>Bacilli</taxon>
        <taxon>Bacillales</taxon>
        <taxon>Paenibacillaceae</taxon>
        <taxon>Cohnella</taxon>
    </lineage>
</organism>
<name>A0ABV8SAV0_9BACL</name>
<sequence>MNFFGRYLSGGRKYRKSSVPLRESQRPEHDPISPDLSRCEDRIRQLFSLSPDLVIRKFVIRQTEAPAMLVYLDSLTDNNSVNRDVLLPLQTKRTGEGRELPLSSGRIASVDEWTMVERAVLEGNSILFVEGWTEAYALGTSGWPQRAIEDPQLETSLKGAHQGFVETGTQNIALLRRYLPHGELKIKEKIVGRRGHTKVYVLYVADVVNPELLQEMEERIESIDVDAVINTGELAEFIEDSPVSPFPQMLLTERPDAAASQLLQGRIVVVVDRSPSVMVAPITFTSFFQSVDDYSTRWSIATFLRLLRLFAFCIAAFLPAFYIAVTSFHYEVIPFKLLLTLGESRGQVPFPPFVEAILMEITLEMLREAGVRLPAPVGQTVGIVGGIVIGQAIVQAGLVSNIMVVVVSFTAIASFILPNFDLVAAVRLIRFCLMIVAAMFGLVGIMIGVMALIAHLLALNSLGRPYFSPFGPVRFADWKDAFMRVPLWKMNKRPLSASPVQARRQGRTRPDPEGEQP</sequence>
<evidence type="ECO:0000313" key="6">
    <source>
        <dbReference type="Proteomes" id="UP001595755"/>
    </source>
</evidence>
<gene>
    <name evidence="5" type="ORF">ACFO1S_11290</name>
</gene>
<dbReference type="InterPro" id="IPR050768">
    <property type="entry name" value="UPF0353/GerABKA_families"/>
</dbReference>
<keyword evidence="2 4" id="KW-0472">Membrane</keyword>
<evidence type="ECO:0000256" key="2">
    <source>
        <dbReference type="ARBA" id="ARBA00023136"/>
    </source>
</evidence>